<proteinExistence type="predicted"/>
<name>A0AAD4DRJ5_9AGAM</name>
<evidence type="ECO:0000313" key="1">
    <source>
        <dbReference type="EMBL" id="KAG1891707.1"/>
    </source>
</evidence>
<feature type="non-terminal residue" evidence="1">
    <location>
        <position position="111"/>
    </location>
</feature>
<sequence>PQAPDSPASEDIPHQPPLILYQTSPDAMGLFHIYPACPTLIPKGDAGLDAAIDTPTLDHNLDLESSQVITGVPSQEIGPKNLFSPFSSLTAGLLMCWQYSGVNFKLNAEMN</sequence>
<protein>
    <submittedName>
        <fullName evidence="1">Uncharacterized protein</fullName>
    </submittedName>
</protein>
<reference evidence="1" key="1">
    <citation type="journal article" date="2020" name="New Phytol.">
        <title>Comparative genomics reveals dynamic genome evolution in host specialist ectomycorrhizal fungi.</title>
        <authorList>
            <person name="Lofgren L.A."/>
            <person name="Nguyen N.H."/>
            <person name="Vilgalys R."/>
            <person name="Ruytinx J."/>
            <person name="Liao H.L."/>
            <person name="Branco S."/>
            <person name="Kuo A."/>
            <person name="LaButti K."/>
            <person name="Lipzen A."/>
            <person name="Andreopoulos W."/>
            <person name="Pangilinan J."/>
            <person name="Riley R."/>
            <person name="Hundley H."/>
            <person name="Na H."/>
            <person name="Barry K."/>
            <person name="Grigoriev I.V."/>
            <person name="Stajich J.E."/>
            <person name="Kennedy P.G."/>
        </authorList>
    </citation>
    <scope>NUCLEOTIDE SEQUENCE</scope>
    <source>
        <strain evidence="1">FC203</strain>
    </source>
</reference>
<evidence type="ECO:0000313" key="2">
    <source>
        <dbReference type="Proteomes" id="UP001195769"/>
    </source>
</evidence>
<dbReference type="GeneID" id="64667859"/>
<dbReference type="Proteomes" id="UP001195769">
    <property type="component" value="Unassembled WGS sequence"/>
</dbReference>
<dbReference type="EMBL" id="JABBWK010000125">
    <property type="protein sequence ID" value="KAG1891707.1"/>
    <property type="molecule type" value="Genomic_DNA"/>
</dbReference>
<dbReference type="AlphaFoldDB" id="A0AAD4DRJ5"/>
<feature type="non-terminal residue" evidence="1">
    <location>
        <position position="1"/>
    </location>
</feature>
<dbReference type="RefSeq" id="XP_041218183.1">
    <property type="nucleotide sequence ID" value="XM_041373561.1"/>
</dbReference>
<comment type="caution">
    <text evidence="1">The sequence shown here is derived from an EMBL/GenBank/DDBJ whole genome shotgun (WGS) entry which is preliminary data.</text>
</comment>
<gene>
    <name evidence="1" type="ORF">F5891DRAFT_907006</name>
</gene>
<accession>A0AAD4DRJ5</accession>
<keyword evidence="2" id="KW-1185">Reference proteome</keyword>
<organism evidence="1 2">
    <name type="scientific">Suillus fuscotomentosus</name>
    <dbReference type="NCBI Taxonomy" id="1912939"/>
    <lineage>
        <taxon>Eukaryota</taxon>
        <taxon>Fungi</taxon>
        <taxon>Dikarya</taxon>
        <taxon>Basidiomycota</taxon>
        <taxon>Agaricomycotina</taxon>
        <taxon>Agaricomycetes</taxon>
        <taxon>Agaricomycetidae</taxon>
        <taxon>Boletales</taxon>
        <taxon>Suillineae</taxon>
        <taxon>Suillaceae</taxon>
        <taxon>Suillus</taxon>
    </lineage>
</organism>